<dbReference type="EMBL" id="KB733446">
    <property type="protein sequence ID" value="ENI09486.1"/>
    <property type="molecule type" value="Genomic_DNA"/>
</dbReference>
<name>N4XT13_COCH4</name>
<protein>
    <submittedName>
        <fullName evidence="1">Uncharacterized protein</fullName>
    </submittedName>
</protein>
<gene>
    <name evidence="1" type="ORF">COCC4DRAFT_68994</name>
</gene>
<feature type="non-terminal residue" evidence="1">
    <location>
        <position position="78"/>
    </location>
</feature>
<organism evidence="1 2">
    <name type="scientific">Cochliobolus heterostrophus (strain C4 / ATCC 48331 / race T)</name>
    <name type="common">Southern corn leaf blight fungus</name>
    <name type="synonym">Bipolaris maydis</name>
    <dbReference type="NCBI Taxonomy" id="665024"/>
    <lineage>
        <taxon>Eukaryota</taxon>
        <taxon>Fungi</taxon>
        <taxon>Dikarya</taxon>
        <taxon>Ascomycota</taxon>
        <taxon>Pezizomycotina</taxon>
        <taxon>Dothideomycetes</taxon>
        <taxon>Pleosporomycetidae</taxon>
        <taxon>Pleosporales</taxon>
        <taxon>Pleosporineae</taxon>
        <taxon>Pleosporaceae</taxon>
        <taxon>Bipolaris</taxon>
    </lineage>
</organism>
<dbReference type="Proteomes" id="UP000012338">
    <property type="component" value="Unassembled WGS sequence"/>
</dbReference>
<dbReference type="HOGENOM" id="CLU_2628484_0_0_1"/>
<evidence type="ECO:0000313" key="2">
    <source>
        <dbReference type="Proteomes" id="UP000012338"/>
    </source>
</evidence>
<accession>N4XT13</accession>
<sequence length="78" mass="8633">LGFNQILSKFTSICFGRSASLRWIALDICSCVLVTSSTVTGPSQFAPRLHRNFHSPRISPLSGRGCQKPERSVTFCFI</sequence>
<evidence type="ECO:0000313" key="1">
    <source>
        <dbReference type="EMBL" id="ENI09486.1"/>
    </source>
</evidence>
<dbReference type="AlphaFoldDB" id="N4XT13"/>
<reference evidence="1 2" key="1">
    <citation type="journal article" date="2012" name="PLoS Pathog.">
        <title>Diverse lifestyles and strategies of plant pathogenesis encoded in the genomes of eighteen Dothideomycetes fungi.</title>
        <authorList>
            <person name="Ohm R.A."/>
            <person name="Feau N."/>
            <person name="Henrissat B."/>
            <person name="Schoch C.L."/>
            <person name="Horwitz B.A."/>
            <person name="Barry K.W."/>
            <person name="Condon B.J."/>
            <person name="Copeland A.C."/>
            <person name="Dhillon B."/>
            <person name="Glaser F."/>
            <person name="Hesse C.N."/>
            <person name="Kosti I."/>
            <person name="LaButti K."/>
            <person name="Lindquist E.A."/>
            <person name="Lucas S."/>
            <person name="Salamov A.A."/>
            <person name="Bradshaw R.E."/>
            <person name="Ciuffetti L."/>
            <person name="Hamelin R.C."/>
            <person name="Kema G.H.J."/>
            <person name="Lawrence C."/>
            <person name="Scott J.A."/>
            <person name="Spatafora J.W."/>
            <person name="Turgeon B.G."/>
            <person name="de Wit P.J.G.M."/>
            <person name="Zhong S."/>
            <person name="Goodwin S.B."/>
            <person name="Grigoriev I.V."/>
        </authorList>
    </citation>
    <scope>NUCLEOTIDE SEQUENCE [LARGE SCALE GENOMIC DNA]</scope>
    <source>
        <strain evidence="2">C4 / ATCC 48331 / race T</strain>
    </source>
</reference>
<reference evidence="2" key="2">
    <citation type="journal article" date="2013" name="PLoS Genet.">
        <title>Comparative genome structure, secondary metabolite, and effector coding capacity across Cochliobolus pathogens.</title>
        <authorList>
            <person name="Condon B.J."/>
            <person name="Leng Y."/>
            <person name="Wu D."/>
            <person name="Bushley K.E."/>
            <person name="Ohm R.A."/>
            <person name="Otillar R."/>
            <person name="Martin J."/>
            <person name="Schackwitz W."/>
            <person name="Grimwood J."/>
            <person name="MohdZainudin N."/>
            <person name="Xue C."/>
            <person name="Wang R."/>
            <person name="Manning V.A."/>
            <person name="Dhillon B."/>
            <person name="Tu Z.J."/>
            <person name="Steffenson B.J."/>
            <person name="Salamov A."/>
            <person name="Sun H."/>
            <person name="Lowry S."/>
            <person name="LaButti K."/>
            <person name="Han J."/>
            <person name="Copeland A."/>
            <person name="Lindquist E."/>
            <person name="Barry K."/>
            <person name="Schmutz J."/>
            <person name="Baker S.E."/>
            <person name="Ciuffetti L.M."/>
            <person name="Grigoriev I.V."/>
            <person name="Zhong S."/>
            <person name="Turgeon B.G."/>
        </authorList>
    </citation>
    <scope>NUCLEOTIDE SEQUENCE [LARGE SCALE GENOMIC DNA]</scope>
    <source>
        <strain evidence="2">C4 / ATCC 48331 / race T</strain>
    </source>
</reference>
<feature type="non-terminal residue" evidence="1">
    <location>
        <position position="1"/>
    </location>
</feature>
<keyword evidence="2" id="KW-1185">Reference proteome</keyword>
<proteinExistence type="predicted"/>